<feature type="transmembrane region" description="Helical" evidence="1">
    <location>
        <begin position="57"/>
        <end position="75"/>
    </location>
</feature>
<feature type="transmembrane region" description="Helical" evidence="1">
    <location>
        <begin position="283"/>
        <end position="302"/>
    </location>
</feature>
<feature type="transmembrane region" description="Helical" evidence="1">
    <location>
        <begin position="354"/>
        <end position="374"/>
    </location>
</feature>
<feature type="transmembrane region" description="Helical" evidence="1">
    <location>
        <begin position="21"/>
        <end position="42"/>
    </location>
</feature>
<proteinExistence type="predicted"/>
<accession>E4YGQ3</accession>
<organism evidence="2">
    <name type="scientific">Oikopleura dioica</name>
    <name type="common">Tunicate</name>
    <dbReference type="NCBI Taxonomy" id="34765"/>
    <lineage>
        <taxon>Eukaryota</taxon>
        <taxon>Metazoa</taxon>
        <taxon>Chordata</taxon>
        <taxon>Tunicata</taxon>
        <taxon>Appendicularia</taxon>
        <taxon>Copelata</taxon>
        <taxon>Oikopleuridae</taxon>
        <taxon>Oikopleura</taxon>
    </lineage>
</organism>
<feature type="transmembrane region" description="Helical" evidence="1">
    <location>
        <begin position="192"/>
        <end position="213"/>
    </location>
</feature>
<dbReference type="AlphaFoldDB" id="E4YGQ3"/>
<feature type="transmembrane region" description="Helical" evidence="1">
    <location>
        <begin position="220"/>
        <end position="241"/>
    </location>
</feature>
<name>E4YGQ3_OIKDI</name>
<dbReference type="Proteomes" id="UP000011014">
    <property type="component" value="Unassembled WGS sequence"/>
</dbReference>
<keyword evidence="1" id="KW-1133">Transmembrane helix</keyword>
<feature type="transmembrane region" description="Helical" evidence="1">
    <location>
        <begin position="157"/>
        <end position="177"/>
    </location>
</feature>
<feature type="transmembrane region" description="Helical" evidence="1">
    <location>
        <begin position="119"/>
        <end position="145"/>
    </location>
</feature>
<feature type="transmembrane region" description="Helical" evidence="1">
    <location>
        <begin position="253"/>
        <end position="271"/>
    </location>
</feature>
<protein>
    <submittedName>
        <fullName evidence="2">Uncharacterized protein</fullName>
    </submittedName>
</protein>
<evidence type="ECO:0000256" key="1">
    <source>
        <dbReference type="SAM" id="Phobius"/>
    </source>
</evidence>
<keyword evidence="1" id="KW-0812">Transmembrane</keyword>
<feature type="transmembrane region" description="Helical" evidence="1">
    <location>
        <begin position="394"/>
        <end position="415"/>
    </location>
</feature>
<evidence type="ECO:0000313" key="2">
    <source>
        <dbReference type="EMBL" id="CBY34677.1"/>
    </source>
</evidence>
<keyword evidence="1" id="KW-0472">Membrane</keyword>
<reference evidence="2" key="1">
    <citation type="journal article" date="2010" name="Science">
        <title>Plasticity of animal genome architecture unmasked by rapid evolution of a pelagic tunicate.</title>
        <authorList>
            <person name="Denoeud F."/>
            <person name="Henriet S."/>
            <person name="Mungpakdee S."/>
            <person name="Aury J.M."/>
            <person name="Da Silva C."/>
            <person name="Brinkmann H."/>
            <person name="Mikhaleva J."/>
            <person name="Olsen L.C."/>
            <person name="Jubin C."/>
            <person name="Canestro C."/>
            <person name="Bouquet J.M."/>
            <person name="Danks G."/>
            <person name="Poulain J."/>
            <person name="Campsteijn C."/>
            <person name="Adamski M."/>
            <person name="Cross I."/>
            <person name="Yadetie F."/>
            <person name="Muffato M."/>
            <person name="Louis A."/>
            <person name="Butcher S."/>
            <person name="Tsagkogeorga G."/>
            <person name="Konrad A."/>
            <person name="Singh S."/>
            <person name="Jensen M.F."/>
            <person name="Cong E.H."/>
            <person name="Eikeseth-Otteraa H."/>
            <person name="Noel B."/>
            <person name="Anthouard V."/>
            <person name="Porcel B.M."/>
            <person name="Kachouri-Lafond R."/>
            <person name="Nishino A."/>
            <person name="Ugolini M."/>
            <person name="Chourrout P."/>
            <person name="Nishida H."/>
            <person name="Aasland R."/>
            <person name="Huzurbazar S."/>
            <person name="Westhof E."/>
            <person name="Delsuc F."/>
            <person name="Lehrach H."/>
            <person name="Reinhardt R."/>
            <person name="Weissenbach J."/>
            <person name="Roy S.W."/>
            <person name="Artiguenave F."/>
            <person name="Postlethwait J.H."/>
            <person name="Manak J.R."/>
            <person name="Thompson E.M."/>
            <person name="Jaillon O."/>
            <person name="Du Pasquier L."/>
            <person name="Boudinot P."/>
            <person name="Liberles D.A."/>
            <person name="Volff J.N."/>
            <person name="Philippe H."/>
            <person name="Lenhard B."/>
            <person name="Roest Crollius H."/>
            <person name="Wincker P."/>
            <person name="Chourrout D."/>
        </authorList>
    </citation>
    <scope>NUCLEOTIDE SEQUENCE [LARGE SCALE GENOMIC DNA]</scope>
</reference>
<sequence length="445" mass="49280">MAQKKEPGTMKGWGHWGGPKHPGVSMVLATVLVIVSSVLEIYHVKDKLKKDANPTDLVAAANFAFVIWTFVIMFLSNDWRLTFKLHAFLSFCLCMIFGILSAIENAAKREDTKIDNSLYTLSLVACILAWCALICLGQVLYCCFWSTFVKRFEKRDFTFFVSIASFFLSCLAFALWLNSSTLVALSPIMSNWVHGLFIAGTMFALVASISYLFGIISDGAILELYAGIASIALLIFAIGGLALLPDNDENPKFLSAIASTFFNVLLLLYLARKVVLKFWAQSWSGRILVLTFVLAVIQFSLAMTKSQPNTTTIQVTPVINKASWWLGILSAGFASTIAAAFFSTIKKHLPTSLNFNFVALLAYVTYFVAECYYFDKDYKVTSSYDFIHRKTIAAISLSAAIIVLLFIAVVIKLGGYQNNCTIGAKIVCRSCCYTVIVDERSAYSE</sequence>
<feature type="transmembrane region" description="Helical" evidence="1">
    <location>
        <begin position="87"/>
        <end position="107"/>
    </location>
</feature>
<dbReference type="EMBL" id="FN654531">
    <property type="protein sequence ID" value="CBY34677.1"/>
    <property type="molecule type" value="Genomic_DNA"/>
</dbReference>
<gene>
    <name evidence="2" type="ORF">GSOID_T00024708001</name>
</gene>
<feature type="transmembrane region" description="Helical" evidence="1">
    <location>
        <begin position="322"/>
        <end position="342"/>
    </location>
</feature>